<dbReference type="OrthoDB" id="2799068at2759"/>
<dbReference type="Gene3D" id="3.30.710.10">
    <property type="entry name" value="Potassium Channel Kv1.1, Chain A"/>
    <property type="match status" value="1"/>
</dbReference>
<dbReference type="AlphaFoldDB" id="A0A0H2R8M7"/>
<dbReference type="InterPro" id="IPR011333">
    <property type="entry name" value="SKP1/BTB/POZ_sf"/>
</dbReference>
<dbReference type="Proteomes" id="UP000053477">
    <property type="component" value="Unassembled WGS sequence"/>
</dbReference>
<reference evidence="2 3" key="1">
    <citation type="submission" date="2015-04" db="EMBL/GenBank/DDBJ databases">
        <title>Complete genome sequence of Schizopora paradoxa KUC8140, a cosmopolitan wood degrader in East Asia.</title>
        <authorList>
            <consortium name="DOE Joint Genome Institute"/>
            <person name="Min B."/>
            <person name="Park H."/>
            <person name="Jang Y."/>
            <person name="Kim J.-J."/>
            <person name="Kim K.H."/>
            <person name="Pangilinan J."/>
            <person name="Lipzen A."/>
            <person name="Riley R."/>
            <person name="Grigoriev I.V."/>
            <person name="Spatafora J.W."/>
            <person name="Choi I.-G."/>
        </authorList>
    </citation>
    <scope>NUCLEOTIDE SEQUENCE [LARGE SCALE GENOMIC DNA]</scope>
    <source>
        <strain evidence="2 3">KUC8140</strain>
    </source>
</reference>
<keyword evidence="3" id="KW-1185">Reference proteome</keyword>
<accession>A0A0H2R8M7</accession>
<dbReference type="EMBL" id="KQ086123">
    <property type="protein sequence ID" value="KLO07722.1"/>
    <property type="molecule type" value="Genomic_DNA"/>
</dbReference>
<feature type="compositionally biased region" description="Polar residues" evidence="1">
    <location>
        <begin position="1"/>
        <end position="10"/>
    </location>
</feature>
<evidence type="ECO:0000256" key="1">
    <source>
        <dbReference type="SAM" id="MobiDB-lite"/>
    </source>
</evidence>
<name>A0A0H2R8M7_9AGAM</name>
<dbReference type="InParanoid" id="A0A0H2R8M7"/>
<evidence type="ECO:0000313" key="3">
    <source>
        <dbReference type="Proteomes" id="UP000053477"/>
    </source>
</evidence>
<sequence length="346" mass="39893">MASQTQRPALSSSSISQEENASDIFSSTDSKPIPHETIWFEDGSIVLATDVHLYRIHKSVLSKNSVVFRDMFDLPTIGERGETGGAVLIAEEWEGLPLVKMVGDSDEDVFHLLMAMYEREYHQINKPTTLPKILSLLALSTKYDVPAIRREVIQHLEIYYPTRPKKWSKQYDTPLFDEMHDTPKDFKFQLLAAALLFDVKRILPMLFYECAIEPWDAIFESSSLLDAENYRRIVMGRERLASAVYKFGKIVLRPHEQCQSDVCSRTRMELFVRWLDFNEYTQHIHPLDACADGLHGLGQAEDLAKLRQSCVNKTPHSLSYFECIVWDALPDVFRLDEWEILEEEVA</sequence>
<evidence type="ECO:0000313" key="2">
    <source>
        <dbReference type="EMBL" id="KLO07722.1"/>
    </source>
</evidence>
<organism evidence="2 3">
    <name type="scientific">Schizopora paradoxa</name>
    <dbReference type="NCBI Taxonomy" id="27342"/>
    <lineage>
        <taxon>Eukaryota</taxon>
        <taxon>Fungi</taxon>
        <taxon>Dikarya</taxon>
        <taxon>Basidiomycota</taxon>
        <taxon>Agaricomycotina</taxon>
        <taxon>Agaricomycetes</taxon>
        <taxon>Hymenochaetales</taxon>
        <taxon>Schizoporaceae</taxon>
        <taxon>Schizopora</taxon>
    </lineage>
</organism>
<feature type="compositionally biased region" description="Polar residues" evidence="1">
    <location>
        <begin position="17"/>
        <end position="29"/>
    </location>
</feature>
<evidence type="ECO:0008006" key="4">
    <source>
        <dbReference type="Google" id="ProtNLM"/>
    </source>
</evidence>
<protein>
    <recommendedName>
        <fullName evidence="4">BTB domain-containing protein</fullName>
    </recommendedName>
</protein>
<gene>
    <name evidence="2" type="ORF">SCHPADRAFT_945014</name>
</gene>
<feature type="region of interest" description="Disordered" evidence="1">
    <location>
        <begin position="1"/>
        <end position="29"/>
    </location>
</feature>
<proteinExistence type="predicted"/>